<name>A0A8J4YA90_CHIOP</name>
<evidence type="ECO:0000256" key="1">
    <source>
        <dbReference type="ARBA" id="ARBA00012513"/>
    </source>
</evidence>
<dbReference type="GO" id="GO:0005634">
    <property type="term" value="C:nucleus"/>
    <property type="evidence" value="ECO:0007669"/>
    <property type="project" value="TreeGrafter"/>
</dbReference>
<dbReference type="PROSITE" id="PS50011">
    <property type="entry name" value="PROTEIN_KINASE_DOM"/>
    <property type="match status" value="1"/>
</dbReference>
<feature type="region of interest" description="Disordered" evidence="7">
    <location>
        <begin position="52"/>
        <end position="84"/>
    </location>
</feature>
<feature type="region of interest" description="Disordered" evidence="7">
    <location>
        <begin position="119"/>
        <end position="151"/>
    </location>
</feature>
<reference evidence="9" key="1">
    <citation type="submission" date="2020-07" db="EMBL/GenBank/DDBJ databases">
        <title>The High-quality genome of the commercially important snow crab, Chionoecetes opilio.</title>
        <authorList>
            <person name="Jeong J.-H."/>
            <person name="Ryu S."/>
        </authorList>
    </citation>
    <scope>NUCLEOTIDE SEQUENCE</scope>
    <source>
        <strain evidence="9">MADBK_172401_WGS</strain>
        <tissue evidence="9">Digestive gland</tissue>
    </source>
</reference>
<proteinExistence type="predicted"/>
<dbReference type="PROSITE" id="PS00108">
    <property type="entry name" value="PROTEIN_KINASE_ST"/>
    <property type="match status" value="1"/>
</dbReference>
<feature type="domain" description="Protein kinase" evidence="8">
    <location>
        <begin position="1"/>
        <end position="561"/>
    </location>
</feature>
<dbReference type="InterPro" id="IPR000719">
    <property type="entry name" value="Prot_kinase_dom"/>
</dbReference>
<dbReference type="GO" id="GO:0004674">
    <property type="term" value="F:protein serine/threonine kinase activity"/>
    <property type="evidence" value="ECO:0007669"/>
    <property type="project" value="UniProtKB-KW"/>
</dbReference>
<dbReference type="GO" id="GO:0005524">
    <property type="term" value="F:ATP binding"/>
    <property type="evidence" value="ECO:0007669"/>
    <property type="project" value="UniProtKB-KW"/>
</dbReference>
<evidence type="ECO:0000256" key="6">
    <source>
        <dbReference type="ARBA" id="ARBA00022840"/>
    </source>
</evidence>
<dbReference type="EC" id="2.7.11.1" evidence="1"/>
<keyword evidence="9" id="KW-0131">Cell cycle</keyword>
<dbReference type="AlphaFoldDB" id="A0A8J4YA90"/>
<comment type="caution">
    <text evidence="9">The sequence shown here is derived from an EMBL/GenBank/DDBJ whole genome shotgun (WGS) entry which is preliminary data.</text>
</comment>
<dbReference type="PANTHER" id="PTHR44167:SF23">
    <property type="entry name" value="CDC7 KINASE, ISOFORM A-RELATED"/>
    <property type="match status" value="1"/>
</dbReference>
<keyword evidence="4" id="KW-0547">Nucleotide-binding</keyword>
<dbReference type="GO" id="GO:0044773">
    <property type="term" value="P:mitotic DNA damage checkpoint signaling"/>
    <property type="evidence" value="ECO:0007669"/>
    <property type="project" value="TreeGrafter"/>
</dbReference>
<gene>
    <name evidence="9" type="primary">CDC7</name>
    <name evidence="9" type="ORF">GWK47_042644</name>
</gene>
<feature type="region of interest" description="Disordered" evidence="7">
    <location>
        <begin position="496"/>
        <end position="527"/>
    </location>
</feature>
<evidence type="ECO:0000259" key="8">
    <source>
        <dbReference type="PROSITE" id="PS50011"/>
    </source>
</evidence>
<keyword evidence="6" id="KW-0067">ATP-binding</keyword>
<protein>
    <recommendedName>
        <fullName evidence="1">non-specific serine/threonine protein kinase</fullName>
        <ecNumber evidence="1">2.7.11.1</ecNumber>
    </recommendedName>
</protein>
<evidence type="ECO:0000256" key="7">
    <source>
        <dbReference type="SAM" id="MobiDB-lite"/>
    </source>
</evidence>
<feature type="compositionally biased region" description="Low complexity" evidence="7">
    <location>
        <begin position="516"/>
        <end position="525"/>
    </location>
</feature>
<keyword evidence="2" id="KW-0723">Serine/threonine-protein kinase</keyword>
<keyword evidence="10" id="KW-1185">Reference proteome</keyword>
<evidence type="ECO:0000256" key="4">
    <source>
        <dbReference type="ARBA" id="ARBA00022741"/>
    </source>
</evidence>
<keyword evidence="9" id="KW-0132">Cell division</keyword>
<accession>A0A8J4YA90</accession>
<dbReference type="OrthoDB" id="10020333at2759"/>
<evidence type="ECO:0000256" key="2">
    <source>
        <dbReference type="ARBA" id="ARBA00022527"/>
    </source>
</evidence>
<dbReference type="SMART" id="SM00220">
    <property type="entry name" value="S_TKc"/>
    <property type="match status" value="1"/>
</dbReference>
<dbReference type="InterPro" id="IPR008271">
    <property type="entry name" value="Ser/Thr_kinase_AS"/>
</dbReference>
<dbReference type="EMBL" id="JACEEZ010008198">
    <property type="protein sequence ID" value="KAG0723487.1"/>
    <property type="molecule type" value="Genomic_DNA"/>
</dbReference>
<sequence length="673" mass="72991">MRDYLVNLLHALRRVHSFKVIHRDVKPANFLYNRRHRRYSLVDFGLAQEISDRGRSSGPASQGRGLKASPPITDTPLSTSSTKTVKRKLSVYSAEDGDELGKQPWGKRQCAGILSSSTSRLNTALRRSPRKKCLSHTSPRKENFEIPSQDFPVTPKKAAACDSKGSPSKHTRSSAEACCRLDTLGSGAQRSLTGALQLRLEVANGLRRSPRKIASSANRKILTPLEGLAKHLHDASSLHSYSAKPTAKEESNVLGRHGIHLPSHASPRVSGLSFNPDVNGVVSKSSKNRTLIEVQSGSGSVLRAVSCHCYGSAKVCSVCLTRSNQVAPRAGTPGFRAPEVLMRHPHQDTGVDMWSVGVVLLSLLSGRYPFFRAVDDLSNLAEITTLLGTAAVRRAAAKMGKLFKCSEEHHPVDLMKVCEFLHSNTVTLPQGELCPGCRQRGLCVCLSPLVSDSPRMPNRKKTHSQKSSIIKNDTTMLTPVQKDIAVDAGTSLACTPDTPESRSVSVNGDLPWGMTSSSSSSASSSTPQTYPVEAYHLLMRLLDPSPDTRITAAEALGHPFLNPEERKIIFAESLEVLVMALEALHEEAKPLGLEVSWLKTKVQPSCDILDRWSCPGGVEKEAYIMNATDSAKCLDVVMEKFGNAVIISGTPGNYQFSGPVVTVLHILADHIGL</sequence>
<keyword evidence="5 9" id="KW-0418">Kinase</keyword>
<evidence type="ECO:0000256" key="5">
    <source>
        <dbReference type="ARBA" id="ARBA00022777"/>
    </source>
</evidence>
<dbReference type="Pfam" id="PF00069">
    <property type="entry name" value="Pkinase"/>
    <property type="match status" value="2"/>
</dbReference>
<dbReference type="GO" id="GO:0051301">
    <property type="term" value="P:cell division"/>
    <property type="evidence" value="ECO:0007669"/>
    <property type="project" value="UniProtKB-KW"/>
</dbReference>
<dbReference type="Gene3D" id="1.10.510.10">
    <property type="entry name" value="Transferase(Phosphotransferase) domain 1"/>
    <property type="match status" value="3"/>
</dbReference>
<evidence type="ECO:0000313" key="10">
    <source>
        <dbReference type="Proteomes" id="UP000770661"/>
    </source>
</evidence>
<dbReference type="PANTHER" id="PTHR44167">
    <property type="entry name" value="OVARIAN-SPECIFIC SERINE/THREONINE-PROTEIN KINASE LOK-RELATED"/>
    <property type="match status" value="1"/>
</dbReference>
<dbReference type="Proteomes" id="UP000770661">
    <property type="component" value="Unassembled WGS sequence"/>
</dbReference>
<evidence type="ECO:0000256" key="3">
    <source>
        <dbReference type="ARBA" id="ARBA00022679"/>
    </source>
</evidence>
<keyword evidence="3" id="KW-0808">Transferase</keyword>
<dbReference type="SUPFAM" id="SSF56112">
    <property type="entry name" value="Protein kinase-like (PK-like)"/>
    <property type="match status" value="1"/>
</dbReference>
<evidence type="ECO:0000313" key="9">
    <source>
        <dbReference type="EMBL" id="KAG0723487.1"/>
    </source>
</evidence>
<dbReference type="InterPro" id="IPR011009">
    <property type="entry name" value="Kinase-like_dom_sf"/>
</dbReference>
<organism evidence="9 10">
    <name type="scientific">Chionoecetes opilio</name>
    <name type="common">Atlantic snow crab</name>
    <name type="synonym">Cancer opilio</name>
    <dbReference type="NCBI Taxonomy" id="41210"/>
    <lineage>
        <taxon>Eukaryota</taxon>
        <taxon>Metazoa</taxon>
        <taxon>Ecdysozoa</taxon>
        <taxon>Arthropoda</taxon>
        <taxon>Crustacea</taxon>
        <taxon>Multicrustacea</taxon>
        <taxon>Malacostraca</taxon>
        <taxon>Eumalacostraca</taxon>
        <taxon>Eucarida</taxon>
        <taxon>Decapoda</taxon>
        <taxon>Pleocyemata</taxon>
        <taxon>Brachyura</taxon>
        <taxon>Eubrachyura</taxon>
        <taxon>Majoidea</taxon>
        <taxon>Majidae</taxon>
        <taxon>Chionoecetes</taxon>
    </lineage>
</organism>